<dbReference type="AlphaFoldDB" id="A0A9P6NUY7"/>
<name>A0A9P6NUY7_9BASI</name>
<proteinExistence type="predicted"/>
<feature type="compositionally biased region" description="Pro residues" evidence="1">
    <location>
        <begin position="13"/>
        <end position="24"/>
    </location>
</feature>
<keyword evidence="3" id="KW-1185">Reference proteome</keyword>
<sequence>MGDVKRLTSTPRRCPPPPPPPPPALFDSSKQRDLETRFHLYISFHPHFHRSIPVSKA</sequence>
<reference evidence="2" key="1">
    <citation type="submission" date="2013-11" db="EMBL/GenBank/DDBJ databases">
        <title>Genome sequence of the fusiform rust pathogen reveals effectors for host alternation and coevolution with pine.</title>
        <authorList>
            <consortium name="DOE Joint Genome Institute"/>
            <person name="Smith K."/>
            <person name="Pendleton A."/>
            <person name="Kubisiak T."/>
            <person name="Anderson C."/>
            <person name="Salamov A."/>
            <person name="Aerts A."/>
            <person name="Riley R."/>
            <person name="Clum A."/>
            <person name="Lindquist E."/>
            <person name="Ence D."/>
            <person name="Campbell M."/>
            <person name="Kronenberg Z."/>
            <person name="Feau N."/>
            <person name="Dhillon B."/>
            <person name="Hamelin R."/>
            <person name="Burleigh J."/>
            <person name="Smith J."/>
            <person name="Yandell M."/>
            <person name="Nelson C."/>
            <person name="Grigoriev I."/>
            <person name="Davis J."/>
        </authorList>
    </citation>
    <scope>NUCLEOTIDE SEQUENCE</scope>
    <source>
        <strain evidence="2">G11</strain>
    </source>
</reference>
<comment type="caution">
    <text evidence="2">The sequence shown here is derived from an EMBL/GenBank/DDBJ whole genome shotgun (WGS) entry which is preliminary data.</text>
</comment>
<gene>
    <name evidence="2" type="ORF">CROQUDRAFT_88508</name>
</gene>
<accession>A0A9P6NUY7</accession>
<dbReference type="Proteomes" id="UP000886653">
    <property type="component" value="Unassembled WGS sequence"/>
</dbReference>
<feature type="region of interest" description="Disordered" evidence="1">
    <location>
        <begin position="1"/>
        <end position="30"/>
    </location>
</feature>
<organism evidence="2 3">
    <name type="scientific">Cronartium quercuum f. sp. fusiforme G11</name>
    <dbReference type="NCBI Taxonomy" id="708437"/>
    <lineage>
        <taxon>Eukaryota</taxon>
        <taxon>Fungi</taxon>
        <taxon>Dikarya</taxon>
        <taxon>Basidiomycota</taxon>
        <taxon>Pucciniomycotina</taxon>
        <taxon>Pucciniomycetes</taxon>
        <taxon>Pucciniales</taxon>
        <taxon>Coleosporiaceae</taxon>
        <taxon>Cronartium</taxon>
    </lineage>
</organism>
<protein>
    <submittedName>
        <fullName evidence="2">Uncharacterized protein</fullName>
    </submittedName>
</protein>
<evidence type="ECO:0000256" key="1">
    <source>
        <dbReference type="SAM" id="MobiDB-lite"/>
    </source>
</evidence>
<dbReference type="EMBL" id="MU167223">
    <property type="protein sequence ID" value="KAG0149960.1"/>
    <property type="molecule type" value="Genomic_DNA"/>
</dbReference>
<evidence type="ECO:0000313" key="2">
    <source>
        <dbReference type="EMBL" id="KAG0149960.1"/>
    </source>
</evidence>
<evidence type="ECO:0000313" key="3">
    <source>
        <dbReference type="Proteomes" id="UP000886653"/>
    </source>
</evidence>